<organism evidence="8 9">
    <name type="scientific">Sphingobacterium spiritivorum</name>
    <name type="common">Flavobacterium spiritivorum</name>
    <dbReference type="NCBI Taxonomy" id="258"/>
    <lineage>
        <taxon>Bacteria</taxon>
        <taxon>Pseudomonadati</taxon>
        <taxon>Bacteroidota</taxon>
        <taxon>Sphingobacteriia</taxon>
        <taxon>Sphingobacteriales</taxon>
        <taxon>Sphingobacteriaceae</taxon>
        <taxon>Sphingobacterium</taxon>
    </lineage>
</organism>
<evidence type="ECO:0000259" key="7">
    <source>
        <dbReference type="Pfam" id="PF14237"/>
    </source>
</evidence>
<keyword evidence="2 6" id="KW-0812">Transmembrane</keyword>
<dbReference type="RefSeq" id="WP_115170076.1">
    <property type="nucleotide sequence ID" value="NZ_UGYW01000002.1"/>
</dbReference>
<dbReference type="AlphaFoldDB" id="A0A380C429"/>
<keyword evidence="4 6" id="KW-0472">Membrane</keyword>
<comment type="subcellular location">
    <subcellularLocation>
        <location evidence="1">Membrane</location>
    </subcellularLocation>
</comment>
<keyword evidence="3 6" id="KW-1133">Transmembrane helix</keyword>
<dbReference type="EMBL" id="UGYW01000002">
    <property type="protein sequence ID" value="SUJ11353.1"/>
    <property type="molecule type" value="Genomic_DNA"/>
</dbReference>
<dbReference type="Pfam" id="PF14237">
    <property type="entry name" value="GYF_2"/>
    <property type="match status" value="1"/>
</dbReference>
<dbReference type="PANTHER" id="PTHR14948">
    <property type="entry name" value="NG5"/>
    <property type="match status" value="1"/>
</dbReference>
<gene>
    <name evidence="8" type="ORF">NCTC11388_02125</name>
</gene>
<dbReference type="Pfam" id="PF04505">
    <property type="entry name" value="CD225"/>
    <property type="match status" value="1"/>
</dbReference>
<evidence type="ECO:0000256" key="2">
    <source>
        <dbReference type="ARBA" id="ARBA00022692"/>
    </source>
</evidence>
<feature type="transmembrane region" description="Helical" evidence="6">
    <location>
        <begin position="147"/>
        <end position="172"/>
    </location>
</feature>
<proteinExistence type="predicted"/>
<evidence type="ECO:0000256" key="3">
    <source>
        <dbReference type="ARBA" id="ARBA00022989"/>
    </source>
</evidence>
<dbReference type="InterPro" id="IPR007593">
    <property type="entry name" value="CD225/Dispanin_fam"/>
</dbReference>
<evidence type="ECO:0000256" key="5">
    <source>
        <dbReference type="SAM" id="MobiDB-lite"/>
    </source>
</evidence>
<reference evidence="8 9" key="1">
    <citation type="submission" date="2018-06" db="EMBL/GenBank/DDBJ databases">
        <authorList>
            <consortium name="Pathogen Informatics"/>
            <person name="Doyle S."/>
        </authorList>
    </citation>
    <scope>NUCLEOTIDE SEQUENCE [LARGE SCALE GENOMIC DNA]</scope>
    <source>
        <strain evidence="8 9">NCTC11388</strain>
    </source>
</reference>
<evidence type="ECO:0000256" key="4">
    <source>
        <dbReference type="ARBA" id="ARBA00023136"/>
    </source>
</evidence>
<accession>A0A380C429</accession>
<dbReference type="Proteomes" id="UP000254893">
    <property type="component" value="Unassembled WGS sequence"/>
</dbReference>
<dbReference type="InterPro" id="IPR051423">
    <property type="entry name" value="CD225/Dispanin"/>
</dbReference>
<name>A0A380C429_SPHSI</name>
<feature type="compositionally biased region" description="Low complexity" evidence="5">
    <location>
        <begin position="61"/>
        <end position="73"/>
    </location>
</feature>
<dbReference type="InterPro" id="IPR025640">
    <property type="entry name" value="GYF_2"/>
</dbReference>
<feature type="region of interest" description="Disordered" evidence="5">
    <location>
        <begin position="61"/>
        <end position="80"/>
    </location>
</feature>
<sequence length="184" mass="20303">MQKYHYTDGVNSFGPFSLEELKTKNITADTYVWTPELTDWKKAGELPELAELLKQESQSLSAPPQIPSAPAQPTFQHNAGTGGQFTPPSSLFEQPPKTYLIESILVTVLCCWPLGIPAIIYAAKVENKFYRGDKAGAQADSASAKKWITISLIGCVVFWILYIAIFGGLAYFSSTMDTNSDYSY</sequence>
<dbReference type="PANTHER" id="PTHR14948:SF25">
    <property type="entry name" value="DUF4190 DOMAIN-CONTAINING PROTEIN"/>
    <property type="match status" value="1"/>
</dbReference>
<protein>
    <submittedName>
        <fullName evidence="8">Interferon-induced transmembrane protein</fullName>
    </submittedName>
</protein>
<feature type="transmembrane region" description="Helical" evidence="6">
    <location>
        <begin position="99"/>
        <end position="123"/>
    </location>
</feature>
<feature type="domain" description="GYF" evidence="7">
    <location>
        <begin position="4"/>
        <end position="49"/>
    </location>
</feature>
<evidence type="ECO:0000313" key="9">
    <source>
        <dbReference type="Proteomes" id="UP000254893"/>
    </source>
</evidence>
<evidence type="ECO:0000313" key="8">
    <source>
        <dbReference type="EMBL" id="SUJ11353.1"/>
    </source>
</evidence>
<evidence type="ECO:0000256" key="6">
    <source>
        <dbReference type="SAM" id="Phobius"/>
    </source>
</evidence>
<dbReference type="GO" id="GO:0016020">
    <property type="term" value="C:membrane"/>
    <property type="evidence" value="ECO:0007669"/>
    <property type="project" value="UniProtKB-SubCell"/>
</dbReference>
<evidence type="ECO:0000256" key="1">
    <source>
        <dbReference type="ARBA" id="ARBA00004370"/>
    </source>
</evidence>